<dbReference type="GO" id="GO:0016987">
    <property type="term" value="F:sigma factor activity"/>
    <property type="evidence" value="ECO:0007669"/>
    <property type="project" value="InterPro"/>
</dbReference>
<keyword evidence="8" id="KW-1185">Reference proteome</keyword>
<dbReference type="InterPro" id="IPR037171">
    <property type="entry name" value="NagB/RpiA_transferase-like"/>
</dbReference>
<dbReference type="PANTHER" id="PTHR34294:SF1">
    <property type="entry name" value="TRANSCRIPTIONAL REGULATOR LSRR"/>
    <property type="match status" value="1"/>
</dbReference>
<evidence type="ECO:0000256" key="1">
    <source>
        <dbReference type="ARBA" id="ARBA00010466"/>
    </source>
</evidence>
<feature type="domain" description="Sugar-binding" evidence="5">
    <location>
        <begin position="66"/>
        <end position="322"/>
    </location>
</feature>
<evidence type="ECO:0000259" key="5">
    <source>
        <dbReference type="Pfam" id="PF04198"/>
    </source>
</evidence>
<evidence type="ECO:0000256" key="3">
    <source>
        <dbReference type="ARBA" id="ARBA00023125"/>
    </source>
</evidence>
<dbReference type="Pfam" id="PF04198">
    <property type="entry name" value="Sugar-bind"/>
    <property type="match status" value="1"/>
</dbReference>
<evidence type="ECO:0000313" key="8">
    <source>
        <dbReference type="Proteomes" id="UP000613208"/>
    </source>
</evidence>
<accession>A0A916VCE0</accession>
<dbReference type="SUPFAM" id="SSF88659">
    <property type="entry name" value="Sigma3 and sigma4 domains of RNA polymerase sigma factors"/>
    <property type="match status" value="1"/>
</dbReference>
<keyword evidence="4" id="KW-0804">Transcription</keyword>
<evidence type="ECO:0000256" key="2">
    <source>
        <dbReference type="ARBA" id="ARBA00023015"/>
    </source>
</evidence>
<dbReference type="AlphaFoldDB" id="A0A916VCE0"/>
<dbReference type="Gene3D" id="1.10.10.60">
    <property type="entry name" value="Homeodomain-like"/>
    <property type="match status" value="1"/>
</dbReference>
<dbReference type="Gene3D" id="3.40.50.1360">
    <property type="match status" value="1"/>
</dbReference>
<dbReference type="SUPFAM" id="SSF100950">
    <property type="entry name" value="NagB/RpiA/CoA transferase-like"/>
    <property type="match status" value="1"/>
</dbReference>
<comment type="similarity">
    <text evidence="1">Belongs to the SorC transcriptional regulatory family.</text>
</comment>
<evidence type="ECO:0000259" key="6">
    <source>
        <dbReference type="Pfam" id="PF08281"/>
    </source>
</evidence>
<dbReference type="Pfam" id="PF08281">
    <property type="entry name" value="Sigma70_r4_2"/>
    <property type="match status" value="1"/>
</dbReference>
<dbReference type="GO" id="GO:0030246">
    <property type="term" value="F:carbohydrate binding"/>
    <property type="evidence" value="ECO:0007669"/>
    <property type="project" value="InterPro"/>
</dbReference>
<dbReference type="InterPro" id="IPR007324">
    <property type="entry name" value="Sugar-bd_dom_put"/>
</dbReference>
<organism evidence="7 8">
    <name type="scientific">Anaerostipes butyraticus</name>
    <dbReference type="NCBI Taxonomy" id="645466"/>
    <lineage>
        <taxon>Bacteria</taxon>
        <taxon>Bacillati</taxon>
        <taxon>Bacillota</taxon>
        <taxon>Clostridia</taxon>
        <taxon>Lachnospirales</taxon>
        <taxon>Lachnospiraceae</taxon>
        <taxon>Anaerostipes</taxon>
    </lineage>
</organism>
<dbReference type="RefSeq" id="WP_201310796.1">
    <property type="nucleotide sequence ID" value="NZ_BLYI01000030.1"/>
</dbReference>
<dbReference type="PANTHER" id="PTHR34294">
    <property type="entry name" value="TRANSCRIPTIONAL REGULATOR-RELATED"/>
    <property type="match status" value="1"/>
</dbReference>
<dbReference type="InterPro" id="IPR051054">
    <property type="entry name" value="SorC_transcr_regulators"/>
</dbReference>
<dbReference type="GO" id="GO:0006352">
    <property type="term" value="P:DNA-templated transcription initiation"/>
    <property type="evidence" value="ECO:0007669"/>
    <property type="project" value="InterPro"/>
</dbReference>
<feature type="domain" description="RNA polymerase sigma factor 70 region 4 type 2" evidence="6">
    <location>
        <begin position="17"/>
        <end position="47"/>
    </location>
</feature>
<reference evidence="7" key="1">
    <citation type="submission" date="2020-06" db="EMBL/GenBank/DDBJ databases">
        <title>Characterization of fructooligosaccharide metabolism and fructooligosaccharide-degrading enzymes in human commensal butyrate producers.</title>
        <authorList>
            <person name="Tanno H."/>
            <person name="Fujii T."/>
            <person name="Hirano K."/>
            <person name="Maeno S."/>
            <person name="Tonozuka T."/>
            <person name="Sakamoto M."/>
            <person name="Ohkuma M."/>
            <person name="Tochio T."/>
            <person name="Endo A."/>
        </authorList>
    </citation>
    <scope>NUCLEOTIDE SEQUENCE</scope>
    <source>
        <strain evidence="7">JCM 17466</strain>
    </source>
</reference>
<dbReference type="Proteomes" id="UP000613208">
    <property type="component" value="Unassembled WGS sequence"/>
</dbReference>
<dbReference type="EMBL" id="BLYI01000030">
    <property type="protein sequence ID" value="GFO85089.1"/>
    <property type="molecule type" value="Genomic_DNA"/>
</dbReference>
<gene>
    <name evidence="7" type="ORF">ANBU17_14360</name>
</gene>
<keyword evidence="2" id="KW-0805">Transcription regulation</keyword>
<name>A0A916VCE0_9FIRM</name>
<evidence type="ECO:0000256" key="4">
    <source>
        <dbReference type="ARBA" id="ARBA00023163"/>
    </source>
</evidence>
<proteinExistence type="inferred from homology"/>
<sequence>MKKIVDDWRLIYKVCSLYYEDGMKQQEISDYLGISRATVSRMLQKGKEGGIVKVEVINPVQFSYGKLEKALERKYGLKDVIVVESSSLDTKTESISKLYERAALYLSQFFKDGDNIGVSMGMTLHNVAKTKRAFPKDNHYMFVPIIGGISPTTVNNVDVQSNQIAREYAEKFGGTYTQFLAPALFSEKRVKEYFLKEKTVNFIFDDFQKLDVLVMGIGATSTCTDSTMIQGGYITSEETKALVENGVAGNVALQFFDEDGNTEKFQAFNERVAGMSQDMIKRVRSRIGIGGGEDRAKAIKGAIKGGFINILITNNACAEQLL</sequence>
<dbReference type="GO" id="GO:0003677">
    <property type="term" value="F:DNA binding"/>
    <property type="evidence" value="ECO:0007669"/>
    <property type="project" value="UniProtKB-KW"/>
</dbReference>
<protein>
    <submittedName>
        <fullName evidence="7">Transcriptional regulator</fullName>
    </submittedName>
</protein>
<comment type="caution">
    <text evidence="7">The sequence shown here is derived from an EMBL/GenBank/DDBJ whole genome shotgun (WGS) entry which is preliminary data.</text>
</comment>
<dbReference type="InterPro" id="IPR013324">
    <property type="entry name" value="RNA_pol_sigma_r3/r4-like"/>
</dbReference>
<keyword evidence="3" id="KW-0238">DNA-binding</keyword>
<evidence type="ECO:0000313" key="7">
    <source>
        <dbReference type="EMBL" id="GFO85089.1"/>
    </source>
</evidence>
<dbReference type="InterPro" id="IPR013249">
    <property type="entry name" value="RNA_pol_sigma70_r4_t2"/>
</dbReference>